<dbReference type="RefSeq" id="XP_003645930.1">
    <property type="nucleotide sequence ID" value="XM_003645882.1"/>
</dbReference>
<organism evidence="4 5">
    <name type="scientific">Eremothecium cymbalariae (strain CBS 270.75 / DBVPG 7215 / KCTC 17166 / NRRL Y-17582)</name>
    <name type="common">Yeast</name>
    <dbReference type="NCBI Taxonomy" id="931890"/>
    <lineage>
        <taxon>Eukaryota</taxon>
        <taxon>Fungi</taxon>
        <taxon>Dikarya</taxon>
        <taxon>Ascomycota</taxon>
        <taxon>Saccharomycotina</taxon>
        <taxon>Saccharomycetes</taxon>
        <taxon>Saccharomycetales</taxon>
        <taxon>Saccharomycetaceae</taxon>
        <taxon>Eremothecium</taxon>
    </lineage>
</organism>
<dbReference type="InterPro" id="IPR011990">
    <property type="entry name" value="TPR-like_helical_dom_sf"/>
</dbReference>
<dbReference type="HOGENOM" id="CLU_023422_0_0_1"/>
<keyword evidence="1" id="KW-0677">Repeat</keyword>
<evidence type="ECO:0000313" key="5">
    <source>
        <dbReference type="Proteomes" id="UP000006790"/>
    </source>
</evidence>
<dbReference type="InParanoid" id="G8JSW0"/>
<dbReference type="InterPro" id="IPR019734">
    <property type="entry name" value="TPR_rpt"/>
</dbReference>
<dbReference type="PANTHER" id="PTHR22904:SF523">
    <property type="entry name" value="STRESS-INDUCED-PHOSPHOPROTEIN 1"/>
    <property type="match status" value="1"/>
</dbReference>
<dbReference type="STRING" id="931890.G8JSW0"/>
<dbReference type="InterPro" id="IPR032675">
    <property type="entry name" value="LRR_dom_sf"/>
</dbReference>
<dbReference type="Gene3D" id="1.20.1280.50">
    <property type="match status" value="1"/>
</dbReference>
<dbReference type="SMART" id="SM00028">
    <property type="entry name" value="TPR"/>
    <property type="match status" value="3"/>
</dbReference>
<dbReference type="GO" id="GO:0051879">
    <property type="term" value="F:Hsp90 protein binding"/>
    <property type="evidence" value="ECO:0007669"/>
    <property type="project" value="TreeGrafter"/>
</dbReference>
<dbReference type="OMA" id="ISCKGYL"/>
<proteinExistence type="predicted"/>
<dbReference type="OrthoDB" id="629492at2759"/>
<protein>
    <recommendedName>
        <fullName evidence="3">F-box domain-containing protein</fullName>
    </recommendedName>
</protein>
<name>G8JSW0_ERECY</name>
<keyword evidence="2" id="KW-0802">TPR repeat</keyword>
<evidence type="ECO:0000259" key="3">
    <source>
        <dbReference type="Pfam" id="PF12937"/>
    </source>
</evidence>
<evidence type="ECO:0000256" key="2">
    <source>
        <dbReference type="ARBA" id="ARBA00022803"/>
    </source>
</evidence>
<reference evidence="5" key="1">
    <citation type="journal article" date="2012" name="G3 (Bethesda)">
        <title>Pichia sorbitophila, an interspecies yeast hybrid reveals early steps of genome resolution following polyploidization.</title>
        <authorList>
            <person name="Leh Louis V."/>
            <person name="Despons L."/>
            <person name="Friedrich A."/>
            <person name="Martin T."/>
            <person name="Durrens P."/>
            <person name="Casaregola S."/>
            <person name="Neuveglise C."/>
            <person name="Fairhead C."/>
            <person name="Marck C."/>
            <person name="Cruz J.A."/>
            <person name="Straub M.L."/>
            <person name="Kugler V."/>
            <person name="Sacerdot C."/>
            <person name="Uzunov Z."/>
            <person name="Thierry A."/>
            <person name="Weiss S."/>
            <person name="Bleykasten C."/>
            <person name="De Montigny J."/>
            <person name="Jacques N."/>
            <person name="Jung P."/>
            <person name="Lemaire M."/>
            <person name="Mallet S."/>
            <person name="Morel G."/>
            <person name="Richard G.F."/>
            <person name="Sarkar A."/>
            <person name="Savel G."/>
            <person name="Schacherer J."/>
            <person name="Seret M.L."/>
            <person name="Talla E."/>
            <person name="Samson G."/>
            <person name="Jubin C."/>
            <person name="Poulain J."/>
            <person name="Vacherie B."/>
            <person name="Barbe V."/>
            <person name="Pelletier E."/>
            <person name="Sherman D.J."/>
            <person name="Westhof E."/>
            <person name="Weissenbach J."/>
            <person name="Baret P.V."/>
            <person name="Wincker P."/>
            <person name="Gaillardin C."/>
            <person name="Dujon B."/>
            <person name="Souciet J.L."/>
        </authorList>
    </citation>
    <scope>NUCLEOTIDE SEQUENCE [LARGE SCALE GENOMIC DNA]</scope>
    <source>
        <strain evidence="5">CBS 270.75 / DBVPG 7215 / KCTC 17166 / NRRL Y-17582</strain>
    </source>
</reference>
<gene>
    <name evidence="4" type="ordered locus">Ecym_4031</name>
</gene>
<dbReference type="Gene3D" id="3.80.10.10">
    <property type="entry name" value="Ribonuclease Inhibitor"/>
    <property type="match status" value="1"/>
</dbReference>
<feature type="domain" description="F-box" evidence="3">
    <location>
        <begin position="215"/>
        <end position="245"/>
    </location>
</feature>
<dbReference type="SUPFAM" id="SSF48452">
    <property type="entry name" value="TPR-like"/>
    <property type="match status" value="1"/>
</dbReference>
<dbReference type="SUPFAM" id="SSF81383">
    <property type="entry name" value="F-box domain"/>
    <property type="match status" value="1"/>
</dbReference>
<dbReference type="Gene3D" id="1.25.40.10">
    <property type="entry name" value="Tetratricopeptide repeat domain"/>
    <property type="match status" value="1"/>
</dbReference>
<dbReference type="KEGG" id="erc:Ecym_4031"/>
<dbReference type="Proteomes" id="UP000006790">
    <property type="component" value="Chromosome 4"/>
</dbReference>
<dbReference type="GeneID" id="11472371"/>
<accession>G8JSW0</accession>
<dbReference type="InterPro" id="IPR001810">
    <property type="entry name" value="F-box_dom"/>
</dbReference>
<keyword evidence="5" id="KW-1185">Reference proteome</keyword>
<evidence type="ECO:0000313" key="4">
    <source>
        <dbReference type="EMBL" id="AET39113.1"/>
    </source>
</evidence>
<dbReference type="AlphaFoldDB" id="G8JSW0"/>
<dbReference type="FunCoup" id="G8JSW0">
    <property type="interactions" value="113"/>
</dbReference>
<dbReference type="EMBL" id="CP002500">
    <property type="protein sequence ID" value="AET39113.1"/>
    <property type="molecule type" value="Genomic_DNA"/>
</dbReference>
<dbReference type="PANTHER" id="PTHR22904">
    <property type="entry name" value="TPR REPEAT CONTAINING PROTEIN"/>
    <property type="match status" value="1"/>
</dbReference>
<dbReference type="Pfam" id="PF12937">
    <property type="entry name" value="F-box-like"/>
    <property type="match status" value="1"/>
</dbReference>
<sequence length="688" mass="79545">MDSDLVDTTLELGIKCFQYQEYQKAIGLFGKALKLARSYSDDTLESMRENLGIRKRCLHDPNRTYHPRYLILLDNRAASWERINNLGKALIDADRMIKVDAYNLKGYIRKGKILQKMAQDKEALYVYREGLSKAKEAYQLHFEKPPSKFVEIVEHQKNEVIKRLNLQKLTPTTGASKRTHIEAIQPEKLKKSSHANLCSTMSKVRQKHVKVDFVSLLPLEVVFLIMSNLSTKNLVRCLCVSKLWYHRLIILPKLFMDFELSSCDYRKLLKCIKFMNDLRASCRAIYCGKINFGALKLTEEEKSFIYLLSNLKLGPQQLIMQSNNFTMEAILNLLPKNHRLIQPVKRLSIAAPVRRPDGIDFSKFYERALSLVDLELLLTFLPLEREAFRPQSIPSTTSLLNVKSFKLLARQHNDLHSSISDQFLFNTPFTKLTKLYVTGVVFNQSTSTSSSWITTLPNLREIWMERNLGIRFQNVLKYMVLVAGPKRLQKLTFRESPSESSILDNDITQWLDINIIQDLFKDLIVLDVMNTKFDPKILLTILTCVKNGKLKRLNIGNCPSLSFSRDLAIIDEILQNIVSVEELQLPNLMEFNQYSISVLRKNIKYINSLKKLDLSFNNGLKGYELIDLMREIKDKELITLESLAIDGCPDVSPQAVGYVVKNNYCKKVTCIYEKKQWEIFGVNSFWYK</sequence>
<evidence type="ECO:0000256" key="1">
    <source>
        <dbReference type="ARBA" id="ARBA00022737"/>
    </source>
</evidence>
<dbReference type="SUPFAM" id="SSF52047">
    <property type="entry name" value="RNI-like"/>
    <property type="match status" value="1"/>
</dbReference>
<dbReference type="InterPro" id="IPR036047">
    <property type="entry name" value="F-box-like_dom_sf"/>
</dbReference>
<dbReference type="eggNOG" id="ENOG502QRSD">
    <property type="taxonomic scope" value="Eukaryota"/>
</dbReference>